<evidence type="ECO:0000256" key="3">
    <source>
        <dbReference type="ARBA" id="ARBA00022692"/>
    </source>
</evidence>
<evidence type="ECO:0000256" key="5">
    <source>
        <dbReference type="ARBA" id="ARBA00022741"/>
    </source>
</evidence>
<dbReference type="FunFam" id="1.10.510.10:FF:000468">
    <property type="entry name" value="PTI1-like tyrosine-protein kinase 3"/>
    <property type="match status" value="1"/>
</dbReference>
<gene>
    <name evidence="13" type="ORF">D5086_0000150440</name>
</gene>
<proteinExistence type="predicted"/>
<keyword evidence="6" id="KW-0067">ATP-binding</keyword>
<evidence type="ECO:0000256" key="9">
    <source>
        <dbReference type="ARBA" id="ARBA00023157"/>
    </source>
</evidence>
<dbReference type="Gene3D" id="3.10.350.10">
    <property type="entry name" value="LysM domain"/>
    <property type="match status" value="1"/>
</dbReference>
<dbReference type="Pfam" id="PF23457">
    <property type="entry name" value="LysM2_NFP"/>
    <property type="match status" value="1"/>
</dbReference>
<feature type="chain" id="PRO_5020294520" description="Protein kinase domain-containing protein" evidence="11">
    <location>
        <begin position="27"/>
        <end position="641"/>
    </location>
</feature>
<dbReference type="InterPro" id="IPR059143">
    <property type="entry name" value="NFP_LysM2"/>
</dbReference>
<dbReference type="Gene3D" id="1.10.510.10">
    <property type="entry name" value="Transferase(Phosphotransferase) domain 1"/>
    <property type="match status" value="1"/>
</dbReference>
<dbReference type="AlphaFoldDB" id="A0A4U5Q2F0"/>
<feature type="transmembrane region" description="Helical" evidence="10">
    <location>
        <begin position="249"/>
        <end position="273"/>
    </location>
</feature>
<dbReference type="InterPro" id="IPR000719">
    <property type="entry name" value="Prot_kinase_dom"/>
</dbReference>
<evidence type="ECO:0000256" key="6">
    <source>
        <dbReference type="ARBA" id="ARBA00022840"/>
    </source>
</evidence>
<dbReference type="Pfam" id="PF23446">
    <property type="entry name" value="LysM1_NFP_LYK"/>
    <property type="match status" value="1"/>
</dbReference>
<accession>A0A4U5Q2F0</accession>
<evidence type="ECO:0000256" key="1">
    <source>
        <dbReference type="ARBA" id="ARBA00004162"/>
    </source>
</evidence>
<evidence type="ECO:0000313" key="13">
    <source>
        <dbReference type="EMBL" id="TKS03741.1"/>
    </source>
</evidence>
<dbReference type="GO" id="GO:0005886">
    <property type="term" value="C:plasma membrane"/>
    <property type="evidence" value="ECO:0007669"/>
    <property type="project" value="UniProtKB-SubCell"/>
</dbReference>
<comment type="subcellular location">
    <subcellularLocation>
        <location evidence="1">Cell membrane</location>
        <topology evidence="1">Single-pass membrane protein</topology>
    </subcellularLocation>
</comment>
<dbReference type="InterPro" id="IPR052611">
    <property type="entry name" value="Plant_RLK_LysM"/>
</dbReference>
<sequence>MTAKSHLVISLLFFIYYSTILHHFQAQPSTQGFTCTANQSSFPCQTYAFYRATAPNFLDLSSIGDLFSVSRLMISKPSNISSPASPLIPNQPLFVPLSCSCNTMNGTSISFANITYTIKPDDTFYLVSTESFGNLTTYQSVELVNPTLIPTRLPIGVEVIFPIFCKCPNQTQLQNKVNYLVSYVFQPSDNLSSVASTFGVETQSIVDANGNNIQPFDTIFIPVNQLPQLAQPTVFPSLAPSGKTQRKGLIIGLAVGLGIAGILLVLVSGVCFYRDGVLKKRRDFERDDQEKQRMQFNGGRKGLKDIEVSLMADVSDCLDKYRVFKIDELKEATDGFGENCLIDGSVFKGSINGETYAIKKMKWDACEELKILQKVNHGNLVKLEGFCIDPADANCYLVYEYVDNGSLHSWLHGNEKEKLSWKARLRIAIDVANGLQYIHEHTRPRVVHKDIRSSNILLDSSMRAKIANFGLAKSGYNAITMHIVGTQGYIAPEYLADGVVSTRMDVFSFGVVLLELISGKEAIDEEGKALWAEASGILEGNVEERKVKRLTQWMDKVLLEQSCLMESVMNAMVVAIACLHRDPSKRPSMVDIVYALCKTDDLFFDISEDVLSDPQASLAYGRTPFETLCTESALKKSWHSS</sequence>
<dbReference type="InterPro" id="IPR056561">
    <property type="entry name" value="NFP_LYK_LysM1"/>
</dbReference>
<dbReference type="EMBL" id="RCHU01000503">
    <property type="protein sequence ID" value="TKS03741.1"/>
    <property type="molecule type" value="Genomic_DNA"/>
</dbReference>
<dbReference type="PROSITE" id="PS50011">
    <property type="entry name" value="PROTEIN_KINASE_DOM"/>
    <property type="match status" value="1"/>
</dbReference>
<evidence type="ECO:0000256" key="7">
    <source>
        <dbReference type="ARBA" id="ARBA00022989"/>
    </source>
</evidence>
<keyword evidence="3 10" id="KW-0812">Transmembrane</keyword>
<dbReference type="InterPro" id="IPR036779">
    <property type="entry name" value="LysM_dom_sf"/>
</dbReference>
<dbReference type="PROSITE" id="PS00109">
    <property type="entry name" value="PROTEIN_KINASE_TYR"/>
    <property type="match status" value="1"/>
</dbReference>
<dbReference type="InterPro" id="IPR011009">
    <property type="entry name" value="Kinase-like_dom_sf"/>
</dbReference>
<feature type="signal peptide" evidence="11">
    <location>
        <begin position="1"/>
        <end position="26"/>
    </location>
</feature>
<dbReference type="Gene3D" id="3.30.200.20">
    <property type="entry name" value="Phosphorylase Kinase, domain 1"/>
    <property type="match status" value="1"/>
</dbReference>
<evidence type="ECO:0000259" key="12">
    <source>
        <dbReference type="PROSITE" id="PS50011"/>
    </source>
</evidence>
<dbReference type="InterPro" id="IPR056563">
    <property type="entry name" value="LysM3_LYK4_5"/>
</dbReference>
<evidence type="ECO:0000256" key="2">
    <source>
        <dbReference type="ARBA" id="ARBA00022475"/>
    </source>
</evidence>
<protein>
    <recommendedName>
        <fullName evidence="12">Protein kinase domain-containing protein</fullName>
    </recommendedName>
</protein>
<dbReference type="SMART" id="SM00257">
    <property type="entry name" value="LysM"/>
    <property type="match status" value="2"/>
</dbReference>
<dbReference type="PANTHER" id="PTHR45927">
    <property type="entry name" value="LYSM-DOMAIN RECEPTOR-LIKE KINASE-RELATED"/>
    <property type="match status" value="1"/>
</dbReference>
<dbReference type="InterPro" id="IPR018392">
    <property type="entry name" value="LysM"/>
</dbReference>
<dbReference type="GO" id="GO:0004672">
    <property type="term" value="F:protein kinase activity"/>
    <property type="evidence" value="ECO:0007669"/>
    <property type="project" value="InterPro"/>
</dbReference>
<dbReference type="SUPFAM" id="SSF56112">
    <property type="entry name" value="Protein kinase-like (PK-like)"/>
    <property type="match status" value="1"/>
</dbReference>
<keyword evidence="2" id="KW-1003">Cell membrane</keyword>
<keyword evidence="4 11" id="KW-0732">Signal</keyword>
<dbReference type="InterPro" id="IPR008266">
    <property type="entry name" value="Tyr_kinase_AS"/>
</dbReference>
<comment type="caution">
    <text evidence="13">The sequence shown here is derived from an EMBL/GenBank/DDBJ whole genome shotgun (WGS) entry which is preliminary data.</text>
</comment>
<name>A0A4U5Q2F0_POPAL</name>
<feature type="domain" description="Protein kinase" evidence="12">
    <location>
        <begin position="249"/>
        <end position="604"/>
    </location>
</feature>
<dbReference type="GO" id="GO:0051707">
    <property type="term" value="P:response to other organism"/>
    <property type="evidence" value="ECO:0007669"/>
    <property type="project" value="UniProtKB-ARBA"/>
</dbReference>
<reference evidence="13" key="1">
    <citation type="submission" date="2018-10" db="EMBL/GenBank/DDBJ databases">
        <title>Population genomic analysis revealed the cold adaptation of white poplar.</title>
        <authorList>
            <person name="Liu Y.-J."/>
        </authorList>
    </citation>
    <scope>NUCLEOTIDE SEQUENCE [LARGE SCALE GENOMIC DNA]</scope>
    <source>
        <strain evidence="13">PAL-ZL1</strain>
    </source>
</reference>
<keyword evidence="5" id="KW-0547">Nucleotide-binding</keyword>
<keyword evidence="8 10" id="KW-0472">Membrane</keyword>
<dbReference type="GO" id="GO:0005524">
    <property type="term" value="F:ATP binding"/>
    <property type="evidence" value="ECO:0007669"/>
    <property type="project" value="UniProtKB-KW"/>
</dbReference>
<evidence type="ECO:0000256" key="11">
    <source>
        <dbReference type="SAM" id="SignalP"/>
    </source>
</evidence>
<keyword evidence="9" id="KW-1015">Disulfide bond</keyword>
<evidence type="ECO:0000256" key="8">
    <source>
        <dbReference type="ARBA" id="ARBA00023136"/>
    </source>
</evidence>
<dbReference type="Pfam" id="PF23473">
    <property type="entry name" value="LysM3_LYK4_5"/>
    <property type="match status" value="1"/>
</dbReference>
<dbReference type="PANTHER" id="PTHR45927:SF15">
    <property type="entry name" value="SERINE_THREONINE RECEPTOR-LIKE KINASE NFP"/>
    <property type="match status" value="1"/>
</dbReference>
<evidence type="ECO:0000256" key="4">
    <source>
        <dbReference type="ARBA" id="ARBA00022729"/>
    </source>
</evidence>
<evidence type="ECO:0000256" key="10">
    <source>
        <dbReference type="SAM" id="Phobius"/>
    </source>
</evidence>
<keyword evidence="7 10" id="KW-1133">Transmembrane helix</keyword>
<organism evidence="13">
    <name type="scientific">Populus alba</name>
    <name type="common">White poplar</name>
    <dbReference type="NCBI Taxonomy" id="43335"/>
    <lineage>
        <taxon>Eukaryota</taxon>
        <taxon>Viridiplantae</taxon>
        <taxon>Streptophyta</taxon>
        <taxon>Embryophyta</taxon>
        <taxon>Tracheophyta</taxon>
        <taxon>Spermatophyta</taxon>
        <taxon>Magnoliopsida</taxon>
        <taxon>eudicotyledons</taxon>
        <taxon>Gunneridae</taxon>
        <taxon>Pentapetalae</taxon>
        <taxon>rosids</taxon>
        <taxon>fabids</taxon>
        <taxon>Malpighiales</taxon>
        <taxon>Salicaceae</taxon>
        <taxon>Saliceae</taxon>
        <taxon>Populus</taxon>
    </lineage>
</organism>
<dbReference type="Pfam" id="PF00069">
    <property type="entry name" value="Pkinase"/>
    <property type="match status" value="1"/>
</dbReference>